<keyword evidence="3" id="KW-1185">Reference proteome</keyword>
<evidence type="ECO:0000313" key="3">
    <source>
        <dbReference type="Proteomes" id="UP000184191"/>
    </source>
</evidence>
<dbReference type="STRING" id="1054996.SAMN05444414_11227"/>
<dbReference type="InterPro" id="IPR000073">
    <property type="entry name" value="AB_hydrolase_1"/>
</dbReference>
<feature type="domain" description="AB hydrolase-1" evidence="1">
    <location>
        <begin position="112"/>
        <end position="228"/>
    </location>
</feature>
<dbReference type="SUPFAM" id="SSF53474">
    <property type="entry name" value="alpha/beta-Hydrolases"/>
    <property type="match status" value="1"/>
</dbReference>
<proteinExistence type="predicted"/>
<dbReference type="EMBL" id="FRBN01000012">
    <property type="protein sequence ID" value="SHL37279.1"/>
    <property type="molecule type" value="Genomic_DNA"/>
</dbReference>
<name>A0A1M7A3U8_9RHOB</name>
<dbReference type="AlphaFoldDB" id="A0A1M7A3U8"/>
<accession>A0A1M7A3U8</accession>
<dbReference type="PANTHER" id="PTHR37946">
    <property type="entry name" value="SLL1969 PROTEIN"/>
    <property type="match status" value="1"/>
</dbReference>
<evidence type="ECO:0000313" key="2">
    <source>
        <dbReference type="EMBL" id="SHL37279.1"/>
    </source>
</evidence>
<dbReference type="InterPro" id="IPR029058">
    <property type="entry name" value="AB_hydrolase_fold"/>
</dbReference>
<dbReference type="Pfam" id="PF12697">
    <property type="entry name" value="Abhydrolase_6"/>
    <property type="match status" value="1"/>
</dbReference>
<sequence length="332" mass="35553">MRKAVGFDAQAGFLKNLALQVVGKRCADLCAAAGGAPQVALLARKGVDQQKPLILDDHGAGGNADAQSGVSGWEKGLFSGGKYTYLNHMKQMLFVLGLCAGLLATPARADCVVLLHGLARSDTSLLVMQESLEAAGYDVFSPDYPSTEERIAQLAEETLPFGVRVCGETKVHFVTHSMGGILLRFWLKDNRPADMGRVVMLAPPNHGSELVDELGGLELFQWINGPAGGQLETGPEGLPEQLPPVDFELGVIAGTRSLNPYYSSVIEGPDDGKVSVASTKVEGMADHLTLPVTHTFMMNNPLVIAQVENFLRDGAFDHDLTLGDVLWGWVEE</sequence>
<dbReference type="Gene3D" id="3.40.50.1820">
    <property type="entry name" value="alpha/beta hydrolase"/>
    <property type="match status" value="1"/>
</dbReference>
<protein>
    <recommendedName>
        <fullName evidence="1">AB hydrolase-1 domain-containing protein</fullName>
    </recommendedName>
</protein>
<gene>
    <name evidence="2" type="ORF">SAMN05444414_11227</name>
</gene>
<reference evidence="3" key="1">
    <citation type="submission" date="2016-11" db="EMBL/GenBank/DDBJ databases">
        <authorList>
            <person name="Varghese N."/>
            <person name="Submissions S."/>
        </authorList>
    </citation>
    <scope>NUCLEOTIDE SEQUENCE [LARGE SCALE GENOMIC DNA]</scope>
    <source>
        <strain evidence="3">DSM 29327</strain>
    </source>
</reference>
<organism evidence="2 3">
    <name type="scientific">Roseovarius marisflavi</name>
    <dbReference type="NCBI Taxonomy" id="1054996"/>
    <lineage>
        <taxon>Bacteria</taxon>
        <taxon>Pseudomonadati</taxon>
        <taxon>Pseudomonadota</taxon>
        <taxon>Alphaproteobacteria</taxon>
        <taxon>Rhodobacterales</taxon>
        <taxon>Roseobacteraceae</taxon>
        <taxon>Roseovarius</taxon>
    </lineage>
</organism>
<evidence type="ECO:0000259" key="1">
    <source>
        <dbReference type="Pfam" id="PF12697"/>
    </source>
</evidence>
<dbReference type="Proteomes" id="UP000184191">
    <property type="component" value="Unassembled WGS sequence"/>
</dbReference>
<dbReference type="PANTHER" id="PTHR37946:SF1">
    <property type="entry name" value="SLL1969 PROTEIN"/>
    <property type="match status" value="1"/>
</dbReference>